<dbReference type="Proteomes" id="UP000009248">
    <property type="component" value="Segment"/>
</dbReference>
<organismHost>
    <name type="scientific">Orgyia pseudotsugata</name>
    <name type="common">Douglas-fir tussock moth</name>
    <dbReference type="NCBI Taxonomy" id="33414"/>
</organismHost>
<accession>O10271</accession>
<dbReference type="PIR" id="T10273">
    <property type="entry name" value="T10273"/>
</dbReference>
<reference evidence="1 2" key="1">
    <citation type="journal article" date="1997" name="Virology">
        <title>The sequence of the Orgyia pseudotsugata multinucleocapsid nuclear polyhedrosis virus genome.</title>
        <authorList>
            <person name="Ahrens C.H."/>
            <person name="Russell R.L."/>
            <person name="Funk C.J."/>
            <person name="Evans J.T."/>
            <person name="Harwood S.H."/>
            <person name="Rohrmann G.F."/>
        </authorList>
    </citation>
    <scope>NUCLEOTIDE SEQUENCE [LARGE SCALE GENOMIC DNA]</scope>
</reference>
<evidence type="ECO:0000313" key="1">
    <source>
        <dbReference type="EMBL" id="AAC59003.1"/>
    </source>
</evidence>
<sequence>MRKNNGASQYPEHLTTVHKRHRLQLSCVWCDDQRSWDPHSAKGLMFEHMFCCLRIYVQQKIKH</sequence>
<dbReference type="RefSeq" id="NP_046160.1">
    <property type="nucleotide sequence ID" value="NC_001875.2"/>
</dbReference>
<protein>
    <submittedName>
        <fullName evidence="1">Uncharacterized protein</fullName>
    </submittedName>
</protein>
<dbReference type="EMBL" id="U75930">
    <property type="protein sequence ID" value="AAC59003.1"/>
    <property type="molecule type" value="Genomic_DNA"/>
</dbReference>
<proteinExistence type="predicted"/>
<dbReference type="KEGG" id="vg:912060"/>
<name>O10271_NPVOP</name>
<evidence type="ECO:0000313" key="2">
    <source>
        <dbReference type="Proteomes" id="UP000009248"/>
    </source>
</evidence>
<dbReference type="GeneID" id="912060"/>
<keyword evidence="2" id="KW-1185">Reference proteome</keyword>
<organism evidence="1 2">
    <name type="scientific">Orgyia pseudotsugata multicapsid polyhedrosis virus</name>
    <name type="common">OpMNPV</name>
    <dbReference type="NCBI Taxonomy" id="262177"/>
    <lineage>
        <taxon>Viruses</taxon>
        <taxon>Viruses incertae sedis</taxon>
        <taxon>Naldaviricetes</taxon>
        <taxon>Lefavirales</taxon>
        <taxon>Baculoviridae</taxon>
        <taxon>Alphabaculovirus</taxon>
        <taxon>Alphabaculovirus orpseudotsugatae</taxon>
    </lineage>
</organism>